<dbReference type="GO" id="GO:0003677">
    <property type="term" value="F:DNA binding"/>
    <property type="evidence" value="ECO:0007669"/>
    <property type="project" value="UniProtKB-KW"/>
</dbReference>
<dbReference type="InterPro" id="IPR047057">
    <property type="entry name" value="MerR_fam"/>
</dbReference>
<dbReference type="AlphaFoldDB" id="A0A6L6QH73"/>
<dbReference type="RefSeq" id="WP_155453941.1">
    <property type="nucleotide sequence ID" value="NZ_WNKX01000006.1"/>
</dbReference>
<dbReference type="Pfam" id="PF13411">
    <property type="entry name" value="MerR_1"/>
    <property type="match status" value="1"/>
</dbReference>
<keyword evidence="1" id="KW-0238">DNA-binding</keyword>
<dbReference type="SMART" id="SM00422">
    <property type="entry name" value="HTH_MERR"/>
    <property type="match status" value="1"/>
</dbReference>
<dbReference type="CDD" id="cd04788">
    <property type="entry name" value="HTH_NolA-AlbR"/>
    <property type="match status" value="1"/>
</dbReference>
<dbReference type="Proteomes" id="UP000472320">
    <property type="component" value="Unassembled WGS sequence"/>
</dbReference>
<dbReference type="PROSITE" id="PS50937">
    <property type="entry name" value="HTH_MERR_2"/>
    <property type="match status" value="1"/>
</dbReference>
<dbReference type="EMBL" id="WNKX01000006">
    <property type="protein sequence ID" value="MTW10983.1"/>
    <property type="molecule type" value="Genomic_DNA"/>
</dbReference>
<dbReference type="GO" id="GO:0003700">
    <property type="term" value="F:DNA-binding transcription factor activity"/>
    <property type="evidence" value="ECO:0007669"/>
    <property type="project" value="InterPro"/>
</dbReference>
<keyword evidence="5" id="KW-1185">Reference proteome</keyword>
<proteinExistence type="predicted"/>
<evidence type="ECO:0000313" key="4">
    <source>
        <dbReference type="EMBL" id="MTW10983.1"/>
    </source>
</evidence>
<dbReference type="Pfam" id="PF07739">
    <property type="entry name" value="TipAS"/>
    <property type="match status" value="1"/>
</dbReference>
<protein>
    <submittedName>
        <fullName evidence="4">MerR family transcriptional regulator</fullName>
    </submittedName>
</protein>
<dbReference type="InterPro" id="IPR009061">
    <property type="entry name" value="DNA-bd_dom_put_sf"/>
</dbReference>
<dbReference type="OrthoDB" id="9808480at2"/>
<accession>A0A6L6QH73</accession>
<feature type="coiled-coil region" evidence="2">
    <location>
        <begin position="80"/>
        <end position="107"/>
    </location>
</feature>
<evidence type="ECO:0000313" key="5">
    <source>
        <dbReference type="Proteomes" id="UP000472320"/>
    </source>
</evidence>
<evidence type="ECO:0000256" key="1">
    <source>
        <dbReference type="ARBA" id="ARBA00023125"/>
    </source>
</evidence>
<name>A0A6L6QH73_9BURK</name>
<gene>
    <name evidence="4" type="ORF">GM658_10255</name>
</gene>
<evidence type="ECO:0000259" key="3">
    <source>
        <dbReference type="PROSITE" id="PS50937"/>
    </source>
</evidence>
<organism evidence="4 5">
    <name type="scientific">Massilia eburnea</name>
    <dbReference type="NCBI Taxonomy" id="1776165"/>
    <lineage>
        <taxon>Bacteria</taxon>
        <taxon>Pseudomonadati</taxon>
        <taxon>Pseudomonadota</taxon>
        <taxon>Betaproteobacteria</taxon>
        <taxon>Burkholderiales</taxon>
        <taxon>Oxalobacteraceae</taxon>
        <taxon>Telluria group</taxon>
        <taxon>Massilia</taxon>
    </lineage>
</organism>
<dbReference type="PANTHER" id="PTHR30204">
    <property type="entry name" value="REDOX-CYCLING DRUG-SENSING TRANSCRIPTIONAL ACTIVATOR SOXR"/>
    <property type="match status" value="1"/>
</dbReference>
<dbReference type="PANTHER" id="PTHR30204:SF90">
    <property type="entry name" value="HTH-TYPE TRANSCRIPTIONAL ACTIVATOR MTA"/>
    <property type="match status" value="1"/>
</dbReference>
<dbReference type="InterPro" id="IPR012925">
    <property type="entry name" value="TipAS_dom"/>
</dbReference>
<evidence type="ECO:0000256" key="2">
    <source>
        <dbReference type="SAM" id="Coils"/>
    </source>
</evidence>
<feature type="domain" description="HTH merR-type" evidence="3">
    <location>
        <begin position="2"/>
        <end position="71"/>
    </location>
</feature>
<dbReference type="Gene3D" id="1.10.1660.10">
    <property type="match status" value="1"/>
</dbReference>
<keyword evidence="2" id="KW-0175">Coiled coil</keyword>
<dbReference type="SUPFAM" id="SSF46955">
    <property type="entry name" value="Putative DNA-binding domain"/>
    <property type="match status" value="1"/>
</dbReference>
<dbReference type="InterPro" id="IPR000551">
    <property type="entry name" value="MerR-type_HTH_dom"/>
</dbReference>
<dbReference type="PRINTS" id="PR00040">
    <property type="entry name" value="HTHMERR"/>
</dbReference>
<dbReference type="PROSITE" id="PS00552">
    <property type="entry name" value="HTH_MERR_1"/>
    <property type="match status" value="1"/>
</dbReference>
<reference evidence="4 5" key="1">
    <citation type="submission" date="2019-11" db="EMBL/GenBank/DDBJ databases">
        <title>Type strains purchased from KCTC, JCM and DSMZ.</title>
        <authorList>
            <person name="Lu H."/>
        </authorList>
    </citation>
    <scope>NUCLEOTIDE SEQUENCE [LARGE SCALE GENOMIC DNA]</scope>
    <source>
        <strain evidence="4 5">JCM 31587</strain>
    </source>
</reference>
<comment type="caution">
    <text evidence="4">The sequence shown here is derived from an EMBL/GenBank/DDBJ whole genome shotgun (WGS) entry which is preliminary data.</text>
</comment>
<sequence>MMLKVGELARRSGLTVRTLHHYDSIGLLKPSGRSDAGYRLYNRDDVARLHQVQALRRFGMALADIGHFLAKPDTSLPDLIARQIDALDQQITEAAKLREQLTVLRGQLLAGEEPELATWLTTLEQMTVYDKYFTKEELAQLPILTDPTARDEWPPLVEAVRQNMEAGVPPSDPSVQQLAEQWMATFRRHTSNNVDLMQRVSNMWSREEAYRKEGGVTFEMRNYIAAAGGEKKLALYAKYLLPEEIATMRKHVYARSHEWPALIGEIREQMSANPSPHAPEARALALRWFELFTDMVGNAPGVRQRFRQALDSEPELKEGRLMSDELLDFLRKAHGEA</sequence>